<dbReference type="NCBIfam" id="TIGR02673">
    <property type="entry name" value="FtsE"/>
    <property type="match status" value="1"/>
</dbReference>
<dbReference type="Proteomes" id="UP000006437">
    <property type="component" value="Unassembled WGS sequence"/>
</dbReference>
<evidence type="ECO:0000256" key="6">
    <source>
        <dbReference type="ARBA" id="ARBA00022840"/>
    </source>
</evidence>
<evidence type="ECO:0000256" key="4">
    <source>
        <dbReference type="ARBA" id="ARBA00022618"/>
    </source>
</evidence>
<dbReference type="InterPro" id="IPR017871">
    <property type="entry name" value="ABC_transporter-like_CS"/>
</dbReference>
<dbReference type="RefSeq" id="WP_009525034.1">
    <property type="nucleotide sequence ID" value="NZ_JH414549.1"/>
</dbReference>
<evidence type="ECO:0000256" key="9">
    <source>
        <dbReference type="RuleBase" id="RU365094"/>
    </source>
</evidence>
<dbReference type="GO" id="GO:0016887">
    <property type="term" value="F:ATP hydrolysis activity"/>
    <property type="evidence" value="ECO:0007669"/>
    <property type="project" value="InterPro"/>
</dbReference>
<dbReference type="EMBL" id="AFZE01000057">
    <property type="protein sequence ID" value="EHL10584.1"/>
    <property type="molecule type" value="Genomic_DNA"/>
</dbReference>
<dbReference type="BioCyc" id="EBAC796937-HMP:GMGH-801-MONOMER"/>
<dbReference type="HOGENOM" id="CLU_000604_1_22_9"/>
<comment type="caution">
    <text evidence="11">The sequence shown here is derived from an EMBL/GenBank/DDBJ whole genome shotgun (WGS) entry which is preliminary data.</text>
</comment>
<evidence type="ECO:0000313" key="12">
    <source>
        <dbReference type="Proteomes" id="UP000006437"/>
    </source>
</evidence>
<dbReference type="InterPro" id="IPR003593">
    <property type="entry name" value="AAA+_ATPase"/>
</dbReference>
<organism evidence="11 12">
    <name type="scientific">Peptoanaerobacter stomatis</name>
    <dbReference type="NCBI Taxonomy" id="796937"/>
    <lineage>
        <taxon>Bacteria</taxon>
        <taxon>Bacillati</taxon>
        <taxon>Bacillota</taxon>
        <taxon>Clostridia</taxon>
        <taxon>Peptostreptococcales</taxon>
        <taxon>Filifactoraceae</taxon>
        <taxon>Peptoanaerobacter</taxon>
    </lineage>
</organism>
<dbReference type="AlphaFoldDB" id="G9X342"/>
<keyword evidence="6 9" id="KW-0067">ATP-binding</keyword>
<dbReference type="InterPro" id="IPR003439">
    <property type="entry name" value="ABC_transporter-like_ATP-bd"/>
</dbReference>
<keyword evidence="7 9" id="KW-0472">Membrane</keyword>
<name>G9X342_9FIRM</name>
<comment type="subcellular location">
    <subcellularLocation>
        <location evidence="9">Cell membrane</location>
        <topology evidence="9">Peripheral membrane protein</topology>
        <orientation evidence="9">Cytoplasmic side</orientation>
    </subcellularLocation>
</comment>
<keyword evidence="8 9" id="KW-0131">Cell cycle</keyword>
<feature type="domain" description="ABC transporter" evidence="10">
    <location>
        <begin position="2"/>
        <end position="226"/>
    </location>
</feature>
<dbReference type="GO" id="GO:0051301">
    <property type="term" value="P:cell division"/>
    <property type="evidence" value="ECO:0007669"/>
    <property type="project" value="UniProtKB-UniRule"/>
</dbReference>
<comment type="similarity">
    <text evidence="1 9">Belongs to the ABC transporter superfamily.</text>
</comment>
<evidence type="ECO:0000256" key="2">
    <source>
        <dbReference type="ARBA" id="ARBA00020019"/>
    </source>
</evidence>
<keyword evidence="3 9" id="KW-1003">Cell membrane</keyword>
<comment type="function">
    <text evidence="9">Part of the ABC transporter FtsEX involved in cellular division.</text>
</comment>
<keyword evidence="4 9" id="KW-0132">Cell division</keyword>
<dbReference type="PROSITE" id="PS00211">
    <property type="entry name" value="ABC_TRANSPORTER_1"/>
    <property type="match status" value="1"/>
</dbReference>
<dbReference type="FunFam" id="3.40.50.300:FF:000056">
    <property type="entry name" value="Cell division ATP-binding protein FtsE"/>
    <property type="match status" value="1"/>
</dbReference>
<reference evidence="11 12" key="1">
    <citation type="submission" date="2011-08" db="EMBL/GenBank/DDBJ databases">
        <title>The Genome Sequence of Eubacteriaceae bacterium ACC19a.</title>
        <authorList>
            <consortium name="The Broad Institute Genome Sequencing Platform"/>
            <person name="Earl A."/>
            <person name="Ward D."/>
            <person name="Feldgarden M."/>
            <person name="Gevers D."/>
            <person name="Sizova M."/>
            <person name="Hazen A."/>
            <person name="Epstein S."/>
            <person name="Young S.K."/>
            <person name="Zeng Q."/>
            <person name="Gargeya S."/>
            <person name="Fitzgerald M."/>
            <person name="Haas B."/>
            <person name="Abouelleil A."/>
            <person name="Alvarado L."/>
            <person name="Arachchi H.M."/>
            <person name="Berlin A."/>
            <person name="Brown A."/>
            <person name="Chapman S.B."/>
            <person name="Chen Z."/>
            <person name="Dunbar C."/>
            <person name="Freedman E."/>
            <person name="Gearin G."/>
            <person name="Gellesch M."/>
            <person name="Goldberg J."/>
            <person name="Griggs A."/>
            <person name="Gujja S."/>
            <person name="Heiman D."/>
            <person name="Howarth C."/>
            <person name="Larson L."/>
            <person name="Lui A."/>
            <person name="MacDonald P.J.P."/>
            <person name="Montmayeur A."/>
            <person name="Murphy C."/>
            <person name="Neiman D."/>
            <person name="Pearson M."/>
            <person name="Priest M."/>
            <person name="Roberts A."/>
            <person name="Saif S."/>
            <person name="Shea T."/>
            <person name="Shenoy N."/>
            <person name="Sisk P."/>
            <person name="Stolte C."/>
            <person name="Sykes S."/>
            <person name="Wortman J."/>
            <person name="Nusbaum C."/>
            <person name="Birren B."/>
        </authorList>
    </citation>
    <scope>NUCLEOTIDE SEQUENCE [LARGE SCALE GENOMIC DNA]</scope>
    <source>
        <strain evidence="11 12">ACC19a</strain>
    </source>
</reference>
<dbReference type="PANTHER" id="PTHR24220">
    <property type="entry name" value="IMPORT ATP-BINDING PROTEIN"/>
    <property type="match status" value="1"/>
</dbReference>
<dbReference type="SMART" id="SM00382">
    <property type="entry name" value="AAA"/>
    <property type="match status" value="1"/>
</dbReference>
<dbReference type="Pfam" id="PF00005">
    <property type="entry name" value="ABC_tran"/>
    <property type="match status" value="1"/>
</dbReference>
<sequence>MIVFNDVSKIYDKKKSYALKNINITIDDSEFVFLIGSSGAGKSTLIKLLQSEITPTSGSLTVNGINTSTLSGRTLPKYRRKIGMIFQDFRLLNNKTVYENIAFAMEILGSPSKVIKKDVKQVLELVGLENKEKSYPNELSGGEQQRISIARAIINRPSLLITDEPTGNLDAKNSMQIINLLDAINSHGTTVIVATHDKEIVNKMKKRVIKIENGEILSDIQKGQYI</sequence>
<dbReference type="InterPro" id="IPR027417">
    <property type="entry name" value="P-loop_NTPase"/>
</dbReference>
<dbReference type="InterPro" id="IPR005286">
    <property type="entry name" value="Cell_div_FtsE"/>
</dbReference>
<dbReference type="GO" id="GO:0005886">
    <property type="term" value="C:plasma membrane"/>
    <property type="evidence" value="ECO:0007669"/>
    <property type="project" value="UniProtKB-SubCell"/>
</dbReference>
<gene>
    <name evidence="9" type="primary">ftsE</name>
    <name evidence="11" type="ORF">HMPREF9629_00799</name>
</gene>
<dbReference type="PROSITE" id="PS50893">
    <property type="entry name" value="ABC_TRANSPORTER_2"/>
    <property type="match status" value="1"/>
</dbReference>
<dbReference type="Gene3D" id="3.40.50.300">
    <property type="entry name" value="P-loop containing nucleotide triphosphate hydrolases"/>
    <property type="match status" value="1"/>
</dbReference>
<dbReference type="PATRIC" id="fig|796937.3.peg.2034"/>
<evidence type="ECO:0000256" key="1">
    <source>
        <dbReference type="ARBA" id="ARBA00005417"/>
    </source>
</evidence>
<keyword evidence="5 9" id="KW-0547">Nucleotide-binding</keyword>
<evidence type="ECO:0000259" key="10">
    <source>
        <dbReference type="PROSITE" id="PS50893"/>
    </source>
</evidence>
<dbReference type="PANTHER" id="PTHR24220:SF470">
    <property type="entry name" value="CELL DIVISION ATP-BINDING PROTEIN FTSE"/>
    <property type="match status" value="1"/>
</dbReference>
<dbReference type="GO" id="GO:0022857">
    <property type="term" value="F:transmembrane transporter activity"/>
    <property type="evidence" value="ECO:0007669"/>
    <property type="project" value="TreeGrafter"/>
</dbReference>
<proteinExistence type="inferred from homology"/>
<evidence type="ECO:0000256" key="8">
    <source>
        <dbReference type="ARBA" id="ARBA00023306"/>
    </source>
</evidence>
<comment type="subunit">
    <text evidence="9">Homodimer. Forms a membrane-associated complex with FtsX.</text>
</comment>
<accession>G9X342</accession>
<dbReference type="SUPFAM" id="SSF52540">
    <property type="entry name" value="P-loop containing nucleoside triphosphate hydrolases"/>
    <property type="match status" value="1"/>
</dbReference>
<evidence type="ECO:0000256" key="7">
    <source>
        <dbReference type="ARBA" id="ARBA00023136"/>
    </source>
</evidence>
<evidence type="ECO:0000313" key="11">
    <source>
        <dbReference type="EMBL" id="EHL10584.1"/>
    </source>
</evidence>
<dbReference type="InterPro" id="IPR015854">
    <property type="entry name" value="ABC_transpr_LolD-like"/>
</dbReference>
<protein>
    <recommendedName>
        <fullName evidence="2 9">Cell division ATP-binding protein FtsE</fullName>
    </recommendedName>
</protein>
<dbReference type="GO" id="GO:0005524">
    <property type="term" value="F:ATP binding"/>
    <property type="evidence" value="ECO:0007669"/>
    <property type="project" value="UniProtKB-UniRule"/>
</dbReference>
<evidence type="ECO:0000256" key="3">
    <source>
        <dbReference type="ARBA" id="ARBA00022475"/>
    </source>
</evidence>
<evidence type="ECO:0000256" key="5">
    <source>
        <dbReference type="ARBA" id="ARBA00022741"/>
    </source>
</evidence>